<dbReference type="GO" id="GO:0008381">
    <property type="term" value="F:mechanosensitive monoatomic ion channel activity"/>
    <property type="evidence" value="ECO:0007669"/>
    <property type="project" value="InterPro"/>
</dbReference>
<dbReference type="KEGG" id="ccro:CMC5_044100"/>
<keyword evidence="2" id="KW-1133">Transmembrane helix</keyword>
<evidence type="ECO:0000313" key="6">
    <source>
        <dbReference type="Proteomes" id="UP000067626"/>
    </source>
</evidence>
<dbReference type="SUPFAM" id="SSF50182">
    <property type="entry name" value="Sm-like ribonucleoproteins"/>
    <property type="match status" value="1"/>
</dbReference>
<dbReference type="InterPro" id="IPR045275">
    <property type="entry name" value="MscS_archaea/bacteria_type"/>
</dbReference>
<organism evidence="5 6">
    <name type="scientific">Chondromyces crocatus</name>
    <dbReference type="NCBI Taxonomy" id="52"/>
    <lineage>
        <taxon>Bacteria</taxon>
        <taxon>Pseudomonadati</taxon>
        <taxon>Myxococcota</taxon>
        <taxon>Polyangia</taxon>
        <taxon>Polyangiales</taxon>
        <taxon>Polyangiaceae</taxon>
        <taxon>Chondromyces</taxon>
    </lineage>
</organism>
<evidence type="ECO:0000259" key="4">
    <source>
        <dbReference type="Pfam" id="PF00924"/>
    </source>
</evidence>
<reference evidence="5 6" key="1">
    <citation type="submission" date="2015-07" db="EMBL/GenBank/DDBJ databases">
        <title>Genome analysis of myxobacterium Chondromyces crocatus Cm c5 reveals a high potential for natural compound synthesis and the genetic basis for the loss of fruiting body formation.</title>
        <authorList>
            <person name="Zaburannyi N."/>
            <person name="Bunk B."/>
            <person name="Maier J."/>
            <person name="Overmann J."/>
            <person name="Mueller R."/>
        </authorList>
    </citation>
    <scope>NUCLEOTIDE SEQUENCE [LARGE SCALE GENOMIC DNA]</scope>
    <source>
        <strain evidence="5 6">Cm c5</strain>
    </source>
</reference>
<evidence type="ECO:0000256" key="1">
    <source>
        <dbReference type="SAM" id="MobiDB-lite"/>
    </source>
</evidence>
<protein>
    <recommendedName>
        <fullName evidence="4">Mechanosensitive ion channel MscS domain-containing protein</fullName>
    </recommendedName>
</protein>
<evidence type="ECO:0000256" key="2">
    <source>
        <dbReference type="SAM" id="Phobius"/>
    </source>
</evidence>
<dbReference type="InterPro" id="IPR006685">
    <property type="entry name" value="MscS_channel_2nd"/>
</dbReference>
<dbReference type="PATRIC" id="fig|52.7.peg.4861"/>
<dbReference type="InterPro" id="IPR010920">
    <property type="entry name" value="LSM_dom_sf"/>
</dbReference>
<feature type="domain" description="Mechanosensitive ion channel MscS" evidence="4">
    <location>
        <begin position="481"/>
        <end position="533"/>
    </location>
</feature>
<feature type="chain" id="PRO_5005459513" description="Mechanosensitive ion channel MscS domain-containing protein" evidence="3">
    <location>
        <begin position="20"/>
        <end position="643"/>
    </location>
</feature>
<keyword evidence="3" id="KW-0732">Signal</keyword>
<feature type="transmembrane region" description="Helical" evidence="2">
    <location>
        <begin position="467"/>
        <end position="492"/>
    </location>
</feature>
<feature type="transmembrane region" description="Helical" evidence="2">
    <location>
        <begin position="393"/>
        <end position="416"/>
    </location>
</feature>
<feature type="signal peptide" evidence="3">
    <location>
        <begin position="1"/>
        <end position="19"/>
    </location>
</feature>
<feature type="region of interest" description="Disordered" evidence="1">
    <location>
        <begin position="54"/>
        <end position="166"/>
    </location>
</feature>
<keyword evidence="2" id="KW-0472">Membrane</keyword>
<dbReference type="Proteomes" id="UP000067626">
    <property type="component" value="Chromosome"/>
</dbReference>
<feature type="compositionally biased region" description="Low complexity" evidence="1">
    <location>
        <begin position="64"/>
        <end position="86"/>
    </location>
</feature>
<name>A0A0K1EHU9_CHOCO</name>
<dbReference type="STRING" id="52.CMC5_044100"/>
<evidence type="ECO:0000256" key="3">
    <source>
        <dbReference type="SAM" id="SignalP"/>
    </source>
</evidence>
<feature type="transmembrane region" description="Helical" evidence="2">
    <location>
        <begin position="436"/>
        <end position="455"/>
    </location>
</feature>
<dbReference type="Pfam" id="PF00924">
    <property type="entry name" value="MS_channel_2nd"/>
    <property type="match status" value="1"/>
</dbReference>
<dbReference type="PANTHER" id="PTHR30221">
    <property type="entry name" value="SMALL-CONDUCTANCE MECHANOSENSITIVE CHANNEL"/>
    <property type="match status" value="1"/>
</dbReference>
<feature type="transmembrane region" description="Helical" evidence="2">
    <location>
        <begin position="271"/>
        <end position="292"/>
    </location>
</feature>
<dbReference type="EMBL" id="CP012159">
    <property type="protein sequence ID" value="AKT40257.1"/>
    <property type="molecule type" value="Genomic_DNA"/>
</dbReference>
<keyword evidence="6" id="KW-1185">Reference proteome</keyword>
<gene>
    <name evidence="5" type="ORF">CMC5_044100</name>
</gene>
<feature type="transmembrane region" description="Helical" evidence="2">
    <location>
        <begin position="339"/>
        <end position="358"/>
    </location>
</feature>
<proteinExistence type="predicted"/>
<dbReference type="PANTHER" id="PTHR30221:SF18">
    <property type="entry name" value="SLL0590 PROTEIN"/>
    <property type="match status" value="1"/>
</dbReference>
<feature type="region of interest" description="Disordered" evidence="1">
    <location>
        <begin position="621"/>
        <end position="643"/>
    </location>
</feature>
<evidence type="ECO:0000313" key="5">
    <source>
        <dbReference type="EMBL" id="AKT40257.1"/>
    </source>
</evidence>
<accession>A0A0K1EHU9</accession>
<keyword evidence="2" id="KW-0812">Transmembrane</keyword>
<dbReference type="GO" id="GO:0016020">
    <property type="term" value="C:membrane"/>
    <property type="evidence" value="ECO:0007669"/>
    <property type="project" value="InterPro"/>
</dbReference>
<dbReference type="RefSeq" id="WP_050432212.1">
    <property type="nucleotide sequence ID" value="NZ_CP012159.1"/>
</dbReference>
<dbReference type="AlphaFoldDB" id="A0A0K1EHU9"/>
<sequence length="643" mass="66321">MATTFAAILVLLSPGGVAAQRSAPATAVDAGATTAARGPQRAATALADDALDAGIGAETGPRTDAGPRADGGALLDAGASLDADGGVRPDGGALAVEVDGGSPTDGGASPEELPSDDDIFETAPAPEPPRLRRPPLPTASVAVPPPVPTLALPPSMPPPAPSEPLEEAPVRFMDRTVFVVRGPRGGRTPEQRARAAVQVLEAAAQEATEVAEVRVDLNGDMAVIYVGQSPLIQLGLADAEAAGDASVSIHADTVASRVRDMLAREHSRSRAAQLVFSVSLVVFSGLIALALFRKLGELVKRVRGWIADHPDRLPAIVVGGIEILRPAAFKGALSVSLGVLRVLAQVGVIYTWLIFSFSLFEATASMRERLTGFVLAPVSALVGRVAGSVPVMVIATFAALVVLVLLRFVGLFFGSIAREETKVGWLPPDLAMPTGVLVRTAIAVGALVFAAPLVTGVEEGAMSRAGLVVLVAMGLAATPILSSAAVGVAVVYGRRMRLGDMVEVGGRLGRVREISLLEVRIEDEDGCPVRVPHLLSLVHPTRVLGKHPLVVIELSTAPDADLARVQEILARAATGIGGRARVALVGIDVEGAHFRATMVSEDRNARGRWLSAAAAALSAGGVALGRPPERRRPGRATTRGDAP</sequence>